<name>A0ABM1W489_APLCA</name>
<evidence type="ECO:0000256" key="2">
    <source>
        <dbReference type="ARBA" id="ARBA00022723"/>
    </source>
</evidence>
<dbReference type="InterPro" id="IPR050182">
    <property type="entry name" value="Cytochrome_P450_fam2"/>
</dbReference>
<dbReference type="RefSeq" id="XP_035829482.1">
    <property type="nucleotide sequence ID" value="XM_035973589.1"/>
</dbReference>
<evidence type="ECO:0000313" key="5">
    <source>
        <dbReference type="Proteomes" id="UP000694888"/>
    </source>
</evidence>
<sequence>MSVFPSSSLYIGSTLIIVLNGYDVIREAFMHRADVFTDRPRLFIDEASVFYFQSMLFNVYTTRMDLKRRWNISFENKKITLNLFQVSGYAGTGVICSSGANWKEQRTVSLNILKSFGMGSSGLEGKVREEMEHYLEFLKSLNGHPADISLRTYMSTSNIIFSMTFGQRFKYSDKTFENIVKLMEYNISLIQLTGLVNFFPALHYAPGDPCKSRKLISNAREVAETLRNLCLKMKNDNTSNNKSGDFISAYFSEAEKRSITGKETFMDETNLTKILVDLFAAGTDTTSVTIMWCILYVLHCPDVQEKIHAEIEREIGSTRSPTLEDKTKLVYLNAVIMETQRLCSIVPYGVPHTCTEETRLKGYTVPKGSFILSSLDSVLLDEKTWGLDAAKFKPERFITPSGQLRSRKEFLPFGFGRRMCLGKSLAKMELFLFLSNMFQRFSFLPQEPGTVPPLKETFGLVRAPRKFLVRVVDKNK</sequence>
<dbReference type="PANTHER" id="PTHR24300:SF403">
    <property type="entry name" value="CYTOCHROME P450 306A1"/>
    <property type="match status" value="1"/>
</dbReference>
<keyword evidence="4" id="KW-0560">Oxidoreductase</keyword>
<evidence type="ECO:0000313" key="6">
    <source>
        <dbReference type="RefSeq" id="XP_035829482.1"/>
    </source>
</evidence>
<dbReference type="PRINTS" id="PR00463">
    <property type="entry name" value="EP450I"/>
</dbReference>
<dbReference type="InterPro" id="IPR001128">
    <property type="entry name" value="Cyt_P450"/>
</dbReference>
<dbReference type="GeneID" id="101857923"/>
<protein>
    <submittedName>
        <fullName evidence="6">Cytochrome P450 2U1-like</fullName>
    </submittedName>
</protein>
<keyword evidence="4" id="KW-0349">Heme</keyword>
<dbReference type="InterPro" id="IPR002401">
    <property type="entry name" value="Cyt_P450_E_grp-I"/>
</dbReference>
<dbReference type="SUPFAM" id="SSF48264">
    <property type="entry name" value="Cytochrome P450"/>
    <property type="match status" value="1"/>
</dbReference>
<dbReference type="Gene3D" id="1.10.630.10">
    <property type="entry name" value="Cytochrome P450"/>
    <property type="match status" value="1"/>
</dbReference>
<proteinExistence type="inferred from homology"/>
<dbReference type="PRINTS" id="PR00385">
    <property type="entry name" value="P450"/>
</dbReference>
<accession>A0ABM1W489</accession>
<reference evidence="6" key="1">
    <citation type="submission" date="2025-08" db="UniProtKB">
        <authorList>
            <consortium name="RefSeq"/>
        </authorList>
    </citation>
    <scope>IDENTIFICATION</scope>
</reference>
<dbReference type="InterPro" id="IPR036396">
    <property type="entry name" value="Cyt_P450_sf"/>
</dbReference>
<keyword evidence="3 4" id="KW-0408">Iron</keyword>
<dbReference type="InterPro" id="IPR017972">
    <property type="entry name" value="Cyt_P450_CS"/>
</dbReference>
<organism evidence="5 6">
    <name type="scientific">Aplysia californica</name>
    <name type="common">California sea hare</name>
    <dbReference type="NCBI Taxonomy" id="6500"/>
    <lineage>
        <taxon>Eukaryota</taxon>
        <taxon>Metazoa</taxon>
        <taxon>Spiralia</taxon>
        <taxon>Lophotrochozoa</taxon>
        <taxon>Mollusca</taxon>
        <taxon>Gastropoda</taxon>
        <taxon>Heterobranchia</taxon>
        <taxon>Euthyneura</taxon>
        <taxon>Tectipleura</taxon>
        <taxon>Aplysiida</taxon>
        <taxon>Aplysioidea</taxon>
        <taxon>Aplysiidae</taxon>
        <taxon>Aplysia</taxon>
    </lineage>
</organism>
<keyword evidence="2 4" id="KW-0479">Metal-binding</keyword>
<evidence type="ECO:0000256" key="1">
    <source>
        <dbReference type="ARBA" id="ARBA00010617"/>
    </source>
</evidence>
<dbReference type="Proteomes" id="UP000694888">
    <property type="component" value="Unplaced"/>
</dbReference>
<keyword evidence="5" id="KW-1185">Reference proteome</keyword>
<comment type="similarity">
    <text evidence="1 4">Belongs to the cytochrome P450 family.</text>
</comment>
<dbReference type="PANTHER" id="PTHR24300">
    <property type="entry name" value="CYTOCHROME P450 508A4-RELATED"/>
    <property type="match status" value="1"/>
</dbReference>
<evidence type="ECO:0000256" key="3">
    <source>
        <dbReference type="ARBA" id="ARBA00023004"/>
    </source>
</evidence>
<dbReference type="Pfam" id="PF00067">
    <property type="entry name" value="p450"/>
    <property type="match status" value="1"/>
</dbReference>
<gene>
    <name evidence="6" type="primary">LOC101857923</name>
</gene>
<keyword evidence="4" id="KW-0503">Monooxygenase</keyword>
<evidence type="ECO:0000256" key="4">
    <source>
        <dbReference type="RuleBase" id="RU000461"/>
    </source>
</evidence>
<dbReference type="PROSITE" id="PS00086">
    <property type="entry name" value="CYTOCHROME_P450"/>
    <property type="match status" value="1"/>
</dbReference>